<protein>
    <submittedName>
        <fullName evidence="1">Uncharacterized protein</fullName>
    </submittedName>
</protein>
<keyword evidence="2" id="KW-1185">Reference proteome</keyword>
<evidence type="ECO:0000313" key="1">
    <source>
        <dbReference type="EMBL" id="RAL45018.1"/>
    </source>
</evidence>
<dbReference type="AlphaFoldDB" id="A0A328DKA6"/>
<sequence>MDSHYHKTSGIFQRKRSEVDLQFSTLPAMEEGVLAIFWNSTITGNPGITSLQSVIQCQPKFVRVRRNSFMGELKVRQSDEMLSSCNRVHKQSVIYICKHQCSAKKCISIQLWLFDHVCTIAHLWLEVGRRSVFVIFLDFQFIHC</sequence>
<comment type="caution">
    <text evidence="1">The sequence shown here is derived from an EMBL/GenBank/DDBJ whole genome shotgun (WGS) entry which is preliminary data.</text>
</comment>
<gene>
    <name evidence="1" type="ORF">DM860_003777</name>
</gene>
<dbReference type="Proteomes" id="UP000249390">
    <property type="component" value="Unassembled WGS sequence"/>
</dbReference>
<name>A0A328DKA6_9ASTE</name>
<proteinExistence type="predicted"/>
<organism evidence="1 2">
    <name type="scientific">Cuscuta australis</name>
    <dbReference type="NCBI Taxonomy" id="267555"/>
    <lineage>
        <taxon>Eukaryota</taxon>
        <taxon>Viridiplantae</taxon>
        <taxon>Streptophyta</taxon>
        <taxon>Embryophyta</taxon>
        <taxon>Tracheophyta</taxon>
        <taxon>Spermatophyta</taxon>
        <taxon>Magnoliopsida</taxon>
        <taxon>eudicotyledons</taxon>
        <taxon>Gunneridae</taxon>
        <taxon>Pentapetalae</taxon>
        <taxon>asterids</taxon>
        <taxon>lamiids</taxon>
        <taxon>Solanales</taxon>
        <taxon>Convolvulaceae</taxon>
        <taxon>Cuscuteae</taxon>
        <taxon>Cuscuta</taxon>
        <taxon>Cuscuta subgen. Grammica</taxon>
        <taxon>Cuscuta sect. Cleistogrammica</taxon>
    </lineage>
</organism>
<dbReference type="EMBL" id="NQVE01000142">
    <property type="protein sequence ID" value="RAL45018.1"/>
    <property type="molecule type" value="Genomic_DNA"/>
</dbReference>
<reference evidence="1 2" key="1">
    <citation type="submission" date="2018-06" db="EMBL/GenBank/DDBJ databases">
        <title>The Genome of Cuscuta australis (Dodder) Provides Insight into the Evolution of Plant Parasitism.</title>
        <authorList>
            <person name="Liu H."/>
        </authorList>
    </citation>
    <scope>NUCLEOTIDE SEQUENCE [LARGE SCALE GENOMIC DNA]</scope>
    <source>
        <strain evidence="2">cv. Yunnan</strain>
        <tissue evidence="1">Vines</tissue>
    </source>
</reference>
<evidence type="ECO:0000313" key="2">
    <source>
        <dbReference type="Proteomes" id="UP000249390"/>
    </source>
</evidence>
<accession>A0A328DKA6</accession>